<dbReference type="InterPro" id="IPR021648">
    <property type="entry name" value="GLUE_dom"/>
</dbReference>
<keyword evidence="4 6" id="KW-0653">Protein transport</keyword>
<dbReference type="InterPro" id="IPR036390">
    <property type="entry name" value="WH_DNA-bd_sf"/>
</dbReference>
<organism evidence="9">
    <name type="scientific">Anthurium amnicola</name>
    <dbReference type="NCBI Taxonomy" id="1678845"/>
    <lineage>
        <taxon>Eukaryota</taxon>
        <taxon>Viridiplantae</taxon>
        <taxon>Streptophyta</taxon>
        <taxon>Embryophyta</taxon>
        <taxon>Tracheophyta</taxon>
        <taxon>Spermatophyta</taxon>
        <taxon>Magnoliopsida</taxon>
        <taxon>Liliopsida</taxon>
        <taxon>Araceae</taxon>
        <taxon>Pothoideae</taxon>
        <taxon>Potheae</taxon>
        <taxon>Anthurium</taxon>
    </lineage>
</organism>
<dbReference type="Gene3D" id="6.10.140.260">
    <property type="match status" value="1"/>
</dbReference>
<proteinExistence type="inferred from homology"/>
<dbReference type="GO" id="GO:0031902">
    <property type="term" value="C:late endosome membrane"/>
    <property type="evidence" value="ECO:0007669"/>
    <property type="project" value="UniProtKB-UniRule"/>
</dbReference>
<gene>
    <name evidence="9" type="primary">VPS36_0</name>
    <name evidence="9" type="ORF">g.43686</name>
</gene>
<dbReference type="InterPro" id="IPR040608">
    <property type="entry name" value="Snf8/Vps36"/>
</dbReference>
<evidence type="ECO:0000256" key="4">
    <source>
        <dbReference type="ARBA" id="ARBA00022927"/>
    </source>
</evidence>
<dbReference type="InterPro" id="IPR037855">
    <property type="entry name" value="Vps36"/>
</dbReference>
<keyword evidence="2 6" id="KW-0813">Transport</keyword>
<comment type="similarity">
    <text evidence="1 6">Belongs to the VPS36 family.</text>
</comment>
<keyword evidence="3 6" id="KW-0967">Endosome</keyword>
<dbReference type="PANTHER" id="PTHR13128:SF12">
    <property type="entry name" value="VACUOLAR PROTEIN-SORTING-ASSOCIATED PROTEIN 36"/>
    <property type="match status" value="1"/>
</dbReference>
<comment type="subunit">
    <text evidence="6">Component of the endosomal sorting complex required for transport II (ESCRT-II).</text>
</comment>
<reference evidence="9" key="1">
    <citation type="submission" date="2015-07" db="EMBL/GenBank/DDBJ databases">
        <title>Transcriptome Assembly of Anthurium amnicola.</title>
        <authorList>
            <person name="Suzuki J."/>
        </authorList>
    </citation>
    <scope>NUCLEOTIDE SEQUENCE</scope>
</reference>
<sequence>MNGEWLPQAHLTPSGRPVLQPGEVERYLLSAVDLETEENPSFAPLRSGLLTLTTHRLLWINESSNSGYLIPLASVIHAYPPKKSIRSMFHSPRIRLQVSASAEGRIGEKGSRSVMITIVLRGKNDPDAFFERLWDVLRSRAWEIEEKNREVSSIDGRESGPGHGDGPSRARIAMPVVGVSGILRKEQEIWESTDKSLQEAFQDLNALMSKAKEMVMLAEKMRLKLLSGSSSQANIGNDEEIGSKQEMQDWLLSVGIVSPVTKDSAGALYHQQLSRQLADFVKRPLERAGGMIALIDVYCLFNRARGTELISPEDLLQACALWDKFDVPVMLRKFDSGVMVIQNKSYSDEEMYARIESLALNPDALRTGISHSDASITLGIAPALAKEHLLTAESKGLLCRDISPEGFRFYINLFREIDPSSMYMVKHHGLFGTWVSASFVSDLSGLLPVD</sequence>
<dbReference type="FunFam" id="1.10.10.10:FF:000368">
    <property type="entry name" value="vacuolar protein sorting-associated protein 36-like"/>
    <property type="match status" value="1"/>
</dbReference>
<dbReference type="Gene3D" id="2.30.29.30">
    <property type="entry name" value="Pleckstrin-homology domain (PH domain)/Phosphotyrosine-binding domain (PTB)"/>
    <property type="match status" value="1"/>
</dbReference>
<dbReference type="InterPro" id="IPR036388">
    <property type="entry name" value="WH-like_DNA-bd_sf"/>
</dbReference>
<evidence type="ECO:0000256" key="1">
    <source>
        <dbReference type="ARBA" id="ARBA00009697"/>
    </source>
</evidence>
<comment type="subcellular location">
    <subcellularLocation>
        <location evidence="6">Cytoplasm</location>
    </subcellularLocation>
    <subcellularLocation>
        <location evidence="6">Endosome</location>
    </subcellularLocation>
</comment>
<accession>A0A1D1ZJY1</accession>
<evidence type="ECO:0000259" key="8">
    <source>
        <dbReference type="PROSITE" id="PS51495"/>
    </source>
</evidence>
<dbReference type="Pfam" id="PF11605">
    <property type="entry name" value="Vps36_ESCRT-II"/>
    <property type="match status" value="1"/>
</dbReference>
<dbReference type="SUPFAM" id="SSF46785">
    <property type="entry name" value="Winged helix' DNA-binding domain"/>
    <property type="match status" value="1"/>
</dbReference>
<dbReference type="GO" id="GO:0032266">
    <property type="term" value="F:phosphatidylinositol-3-phosphate binding"/>
    <property type="evidence" value="ECO:0007669"/>
    <property type="project" value="UniProtKB-UniRule"/>
</dbReference>
<evidence type="ECO:0000256" key="3">
    <source>
        <dbReference type="ARBA" id="ARBA00022753"/>
    </source>
</evidence>
<dbReference type="FunFam" id="1.10.10.10:FF:000165">
    <property type="entry name" value="Vacuolar protein sorting protein (Vps36)"/>
    <property type="match status" value="1"/>
</dbReference>
<evidence type="ECO:0000256" key="6">
    <source>
        <dbReference type="RuleBase" id="RU367095"/>
    </source>
</evidence>
<keyword evidence="5" id="KW-0175">Coiled coil</keyword>
<dbReference type="Pfam" id="PF04157">
    <property type="entry name" value="EAP30"/>
    <property type="match status" value="1"/>
</dbReference>
<evidence type="ECO:0000313" key="9">
    <source>
        <dbReference type="EMBL" id="JAT67045.1"/>
    </source>
</evidence>
<comment type="function">
    <text evidence="6">Component of the ESCRT-II complex (endosomal sorting complex required for transport II), which is required for multivesicular body (MVB) formation and sorting of endosomal cargo proteins into MVBs.</text>
</comment>
<evidence type="ECO:0000256" key="7">
    <source>
        <dbReference type="SAM" id="MobiDB-lite"/>
    </source>
</evidence>
<dbReference type="PROSITE" id="PS51495">
    <property type="entry name" value="GLUE"/>
    <property type="match status" value="1"/>
</dbReference>
<feature type="region of interest" description="Disordered" evidence="7">
    <location>
        <begin position="148"/>
        <end position="170"/>
    </location>
</feature>
<name>A0A1D1ZJY1_9ARAE</name>
<dbReference type="GO" id="GO:0043328">
    <property type="term" value="P:protein transport to vacuole involved in ubiquitin-dependent protein catabolic process via the multivesicular body sorting pathway"/>
    <property type="evidence" value="ECO:0007669"/>
    <property type="project" value="UniProtKB-UniRule"/>
</dbReference>
<feature type="compositionally biased region" description="Basic and acidic residues" evidence="7">
    <location>
        <begin position="148"/>
        <end position="160"/>
    </location>
</feature>
<dbReference type="AlphaFoldDB" id="A0A1D1ZJY1"/>
<dbReference type="Gene3D" id="1.10.10.10">
    <property type="entry name" value="Winged helix-like DNA-binding domain superfamily/Winged helix DNA-binding domain"/>
    <property type="match status" value="2"/>
</dbReference>
<evidence type="ECO:0000256" key="5">
    <source>
        <dbReference type="ARBA" id="ARBA00023054"/>
    </source>
</evidence>
<dbReference type="EMBL" id="GDJX01000891">
    <property type="protein sequence ID" value="JAT67045.1"/>
    <property type="molecule type" value="Transcribed_RNA"/>
</dbReference>
<protein>
    <recommendedName>
        <fullName evidence="6">Vacuolar protein-sorting-associated protein 36</fullName>
    </recommendedName>
    <alternativeName>
        <fullName evidence="6">ESCRT-II complex subunit VPS36</fullName>
    </alternativeName>
</protein>
<dbReference type="GO" id="GO:0043130">
    <property type="term" value="F:ubiquitin binding"/>
    <property type="evidence" value="ECO:0007669"/>
    <property type="project" value="UniProtKB-UniRule"/>
</dbReference>
<keyword evidence="6" id="KW-0963">Cytoplasm</keyword>
<dbReference type="PANTHER" id="PTHR13128">
    <property type="entry name" value="VACUOLAR PROTEIN-SORTING-ASSOCIATED PROTEIN 36"/>
    <property type="match status" value="1"/>
</dbReference>
<evidence type="ECO:0000256" key="2">
    <source>
        <dbReference type="ARBA" id="ARBA00022448"/>
    </source>
</evidence>
<dbReference type="SUPFAM" id="SSF50729">
    <property type="entry name" value="PH domain-like"/>
    <property type="match status" value="1"/>
</dbReference>
<dbReference type="InterPro" id="IPR011993">
    <property type="entry name" value="PH-like_dom_sf"/>
</dbReference>
<feature type="domain" description="GLUE N-terminal" evidence="8">
    <location>
        <begin position="9"/>
        <end position="149"/>
    </location>
</feature>
<dbReference type="GO" id="GO:0000814">
    <property type="term" value="C:ESCRT II complex"/>
    <property type="evidence" value="ECO:0007669"/>
    <property type="project" value="UniProtKB-UniRule"/>
</dbReference>